<feature type="non-terminal residue" evidence="3">
    <location>
        <position position="124"/>
    </location>
</feature>
<evidence type="ECO:0000259" key="2">
    <source>
        <dbReference type="PROSITE" id="PS50222"/>
    </source>
</evidence>
<evidence type="ECO:0000256" key="1">
    <source>
        <dbReference type="ARBA" id="ARBA00022837"/>
    </source>
</evidence>
<protein>
    <recommendedName>
        <fullName evidence="2">EF-hand domain-containing protein</fullName>
    </recommendedName>
</protein>
<organism evidence="3">
    <name type="scientific">Petromyces alliaceus</name>
    <name type="common">Aspergillus alliaceus</name>
    <dbReference type="NCBI Taxonomy" id="209559"/>
    <lineage>
        <taxon>Eukaryota</taxon>
        <taxon>Fungi</taxon>
        <taxon>Dikarya</taxon>
        <taxon>Ascomycota</taxon>
        <taxon>Pezizomycotina</taxon>
        <taxon>Eurotiomycetes</taxon>
        <taxon>Eurotiomycetidae</taxon>
        <taxon>Eurotiales</taxon>
        <taxon>Aspergillaceae</taxon>
        <taxon>Aspergillus</taxon>
        <taxon>Aspergillus subgen. Circumdati</taxon>
    </lineage>
</organism>
<accession>A0A5N7CPL8</accession>
<dbReference type="EMBL" id="ML735216">
    <property type="protein sequence ID" value="KAE8396131.1"/>
    <property type="molecule type" value="Genomic_DNA"/>
</dbReference>
<dbReference type="InterPro" id="IPR002048">
    <property type="entry name" value="EF_hand_dom"/>
</dbReference>
<proteinExistence type="predicted"/>
<dbReference type="Proteomes" id="UP000326877">
    <property type="component" value="Unassembled WGS sequence"/>
</dbReference>
<dbReference type="InterPro" id="IPR011992">
    <property type="entry name" value="EF-hand-dom_pair"/>
</dbReference>
<dbReference type="PROSITE" id="PS00018">
    <property type="entry name" value="EF_HAND_1"/>
    <property type="match status" value="1"/>
</dbReference>
<dbReference type="AlphaFoldDB" id="A0A5N7CPL8"/>
<dbReference type="GO" id="GO:0005509">
    <property type="term" value="F:calcium ion binding"/>
    <property type="evidence" value="ECO:0007669"/>
    <property type="project" value="InterPro"/>
</dbReference>
<sequence length="124" mass="14499">MSNQQVFEALRKIEKQQGDFVRRNMLYQLQQPYSKDAYYSADKLREILSIFFLADVDTDGHVSLQELAKVYNGDNQPKGWVFESLFNQADAYKDRRLNLAEFFVIAFLAGERQYGYPQATRLKA</sequence>
<name>A0A5N7CPL8_PETAA</name>
<dbReference type="SUPFAM" id="SSF47473">
    <property type="entry name" value="EF-hand"/>
    <property type="match status" value="1"/>
</dbReference>
<keyword evidence="1" id="KW-0106">Calcium</keyword>
<dbReference type="InterPro" id="IPR018247">
    <property type="entry name" value="EF_Hand_1_Ca_BS"/>
</dbReference>
<evidence type="ECO:0000313" key="3">
    <source>
        <dbReference type="EMBL" id="KAE8396131.1"/>
    </source>
</evidence>
<feature type="domain" description="EF-hand" evidence="2">
    <location>
        <begin position="42"/>
        <end position="77"/>
    </location>
</feature>
<dbReference type="PROSITE" id="PS50222">
    <property type="entry name" value="EF_HAND_2"/>
    <property type="match status" value="1"/>
</dbReference>
<dbReference type="OrthoDB" id="4355128at2759"/>
<reference evidence="3" key="1">
    <citation type="submission" date="2019-04" db="EMBL/GenBank/DDBJ databases">
        <title>Friends and foes A comparative genomics studyof 23 Aspergillus species from section Flavi.</title>
        <authorList>
            <consortium name="DOE Joint Genome Institute"/>
            <person name="Kjaerbolling I."/>
            <person name="Vesth T."/>
            <person name="Frisvad J.C."/>
            <person name="Nybo J.L."/>
            <person name="Theobald S."/>
            <person name="Kildgaard S."/>
            <person name="Isbrandt T."/>
            <person name="Kuo A."/>
            <person name="Sato A."/>
            <person name="Lyhne E.K."/>
            <person name="Kogle M.E."/>
            <person name="Wiebenga A."/>
            <person name="Kun R.S."/>
            <person name="Lubbers R.J."/>
            <person name="Makela M.R."/>
            <person name="Barry K."/>
            <person name="Chovatia M."/>
            <person name="Clum A."/>
            <person name="Daum C."/>
            <person name="Haridas S."/>
            <person name="He G."/>
            <person name="LaButti K."/>
            <person name="Lipzen A."/>
            <person name="Mondo S."/>
            <person name="Riley R."/>
            <person name="Salamov A."/>
            <person name="Simmons B.A."/>
            <person name="Magnuson J.K."/>
            <person name="Henrissat B."/>
            <person name="Mortensen U.H."/>
            <person name="Larsen T.O."/>
            <person name="Devries R.P."/>
            <person name="Grigoriev I.V."/>
            <person name="Machida M."/>
            <person name="Baker S.E."/>
            <person name="Andersen M.R."/>
        </authorList>
    </citation>
    <scope>NUCLEOTIDE SEQUENCE [LARGE SCALE GENOMIC DNA]</scope>
    <source>
        <strain evidence="3">IBT 14317</strain>
    </source>
</reference>
<gene>
    <name evidence="3" type="ORF">BDV23DRAFT_144420</name>
</gene>
<dbReference type="Gene3D" id="1.10.238.10">
    <property type="entry name" value="EF-hand"/>
    <property type="match status" value="1"/>
</dbReference>